<comment type="caution">
    <text evidence="2">The sequence shown here is derived from an EMBL/GenBank/DDBJ whole genome shotgun (WGS) entry which is preliminary data.</text>
</comment>
<reference evidence="2" key="1">
    <citation type="submission" date="2023-06" db="EMBL/GenBank/DDBJ databases">
        <title>Genome-scale phylogeny and comparative genomics of the fungal order Sordariales.</title>
        <authorList>
            <consortium name="Lawrence Berkeley National Laboratory"/>
            <person name="Hensen N."/>
            <person name="Bonometti L."/>
            <person name="Westerberg I."/>
            <person name="Brannstrom I.O."/>
            <person name="Guillou S."/>
            <person name="Cros-Aarteil S."/>
            <person name="Calhoun S."/>
            <person name="Haridas S."/>
            <person name="Kuo A."/>
            <person name="Mondo S."/>
            <person name="Pangilinan J."/>
            <person name="Riley R."/>
            <person name="Labutti K."/>
            <person name="Andreopoulos B."/>
            <person name="Lipzen A."/>
            <person name="Chen C."/>
            <person name="Yanf M."/>
            <person name="Daum C."/>
            <person name="Ng V."/>
            <person name="Clum A."/>
            <person name="Steindorff A."/>
            <person name="Ohm R."/>
            <person name="Martin F."/>
            <person name="Silar P."/>
            <person name="Natvig D."/>
            <person name="Lalanne C."/>
            <person name="Gautier V."/>
            <person name="Ament-Velasquez S.L."/>
            <person name="Kruys A."/>
            <person name="Hutchinson M.I."/>
            <person name="Powell A.J."/>
            <person name="Barry K."/>
            <person name="Miller A.N."/>
            <person name="Grigoriev I.V."/>
            <person name="Debuchy R."/>
            <person name="Gladieux P."/>
            <person name="Thoren M.H."/>
            <person name="Johannesson H."/>
        </authorList>
    </citation>
    <scope>NUCLEOTIDE SEQUENCE</scope>
    <source>
        <strain evidence="2">SMH4607-1</strain>
    </source>
</reference>
<name>A0AA40DII8_9PEZI</name>
<evidence type="ECO:0000313" key="2">
    <source>
        <dbReference type="EMBL" id="KAK0704480.1"/>
    </source>
</evidence>
<dbReference type="EMBL" id="JAUKUA010000007">
    <property type="protein sequence ID" value="KAK0704480.1"/>
    <property type="molecule type" value="Genomic_DNA"/>
</dbReference>
<feature type="region of interest" description="Disordered" evidence="1">
    <location>
        <begin position="249"/>
        <end position="281"/>
    </location>
</feature>
<accession>A0AA40DII8</accession>
<keyword evidence="3" id="KW-1185">Reference proteome</keyword>
<dbReference type="AlphaFoldDB" id="A0AA40DII8"/>
<gene>
    <name evidence="2" type="ORF">B0H67DRAFT_591498</name>
</gene>
<dbReference type="Proteomes" id="UP001172102">
    <property type="component" value="Unassembled WGS sequence"/>
</dbReference>
<organism evidence="2 3">
    <name type="scientific">Lasiosphaeris hirsuta</name>
    <dbReference type="NCBI Taxonomy" id="260670"/>
    <lineage>
        <taxon>Eukaryota</taxon>
        <taxon>Fungi</taxon>
        <taxon>Dikarya</taxon>
        <taxon>Ascomycota</taxon>
        <taxon>Pezizomycotina</taxon>
        <taxon>Sordariomycetes</taxon>
        <taxon>Sordariomycetidae</taxon>
        <taxon>Sordariales</taxon>
        <taxon>Lasiosphaeriaceae</taxon>
        <taxon>Lasiosphaeris</taxon>
    </lineage>
</organism>
<proteinExistence type="predicted"/>
<feature type="compositionally biased region" description="Acidic residues" evidence="1">
    <location>
        <begin position="261"/>
        <end position="277"/>
    </location>
</feature>
<evidence type="ECO:0000256" key="1">
    <source>
        <dbReference type="SAM" id="MobiDB-lite"/>
    </source>
</evidence>
<evidence type="ECO:0000313" key="3">
    <source>
        <dbReference type="Proteomes" id="UP001172102"/>
    </source>
</evidence>
<sequence>MALSGKRRYLVLDDPLPSSEIPNILGILVRDVANPLDRSAPVVTEAIAARLKDFTLEPVVRVNATDVLQQAGSSSLVVALQKVFKLAASHEQQTQLDIKTARIRTVRLKGHDKAFEWMKKNCAAEIRDFLAQWKHHTLYMVVGFKTIVDANIRIAHAASRTVKVEGEVPVAQAAGMAAGVVPPVSGNTGNASVSATAGSCEEILYEATHEGEQIFAVQYRKINRGFILRRLFSSGSILAEPGELVSFGKGRALGGDKSESESESESLSDEESDDDLAMEFPTAGLSAIREGHASFGISQTGEVEEFLYRCA</sequence>
<protein>
    <submittedName>
        <fullName evidence="2">Uncharacterized protein</fullName>
    </submittedName>
</protein>